<evidence type="ECO:0000256" key="4">
    <source>
        <dbReference type="ARBA" id="ARBA00023002"/>
    </source>
</evidence>
<evidence type="ECO:0000256" key="1">
    <source>
        <dbReference type="ARBA" id="ARBA00001924"/>
    </source>
</evidence>
<dbReference type="InterPro" id="IPR000572">
    <property type="entry name" value="OxRdtase_Mopterin-bd_dom"/>
</dbReference>
<dbReference type="InterPro" id="IPR008335">
    <property type="entry name" value="Mopterin_OxRdtase_euk"/>
</dbReference>
<accession>A0ABT9Q4A4</accession>
<evidence type="ECO:0000259" key="7">
    <source>
        <dbReference type="Pfam" id="PF03404"/>
    </source>
</evidence>
<dbReference type="PANTHER" id="PTHR19372">
    <property type="entry name" value="SULFITE REDUCTASE"/>
    <property type="match status" value="1"/>
</dbReference>
<dbReference type="InterPro" id="IPR036374">
    <property type="entry name" value="OxRdtase_Mopterin-bd_sf"/>
</dbReference>
<comment type="caution">
    <text evidence="8">The sequence shown here is derived from an EMBL/GenBank/DDBJ whole genome shotgun (WGS) entry which is preliminary data.</text>
</comment>
<dbReference type="Pfam" id="PF03404">
    <property type="entry name" value="Mo-co_dimer"/>
    <property type="match status" value="1"/>
</dbReference>
<dbReference type="PRINTS" id="PR00407">
    <property type="entry name" value="EUMOPTERIN"/>
</dbReference>
<dbReference type="InterPro" id="IPR005066">
    <property type="entry name" value="MoCF_OxRdtse_dimer"/>
</dbReference>
<evidence type="ECO:0000256" key="5">
    <source>
        <dbReference type="SAM" id="MobiDB-lite"/>
    </source>
</evidence>
<organism evidence="8 9">
    <name type="scientific">Streptosporangium lutulentum</name>
    <dbReference type="NCBI Taxonomy" id="1461250"/>
    <lineage>
        <taxon>Bacteria</taxon>
        <taxon>Bacillati</taxon>
        <taxon>Actinomycetota</taxon>
        <taxon>Actinomycetes</taxon>
        <taxon>Streptosporangiales</taxon>
        <taxon>Streptosporangiaceae</taxon>
        <taxon>Streptosporangium</taxon>
    </lineage>
</organism>
<proteinExistence type="predicted"/>
<dbReference type="CDD" id="cd02110">
    <property type="entry name" value="SO_family_Moco_dimer"/>
    <property type="match status" value="1"/>
</dbReference>
<dbReference type="InterPro" id="IPR014756">
    <property type="entry name" value="Ig_E-set"/>
</dbReference>
<dbReference type="EMBL" id="JAUSQU010000001">
    <property type="protein sequence ID" value="MDP9841562.1"/>
    <property type="molecule type" value="Genomic_DNA"/>
</dbReference>
<evidence type="ECO:0000256" key="2">
    <source>
        <dbReference type="ARBA" id="ARBA00022505"/>
    </source>
</evidence>
<dbReference type="PANTHER" id="PTHR19372:SF7">
    <property type="entry name" value="SULFITE OXIDASE, MITOCHONDRIAL"/>
    <property type="match status" value="1"/>
</dbReference>
<evidence type="ECO:0000313" key="8">
    <source>
        <dbReference type="EMBL" id="MDP9841562.1"/>
    </source>
</evidence>
<keyword evidence="9" id="KW-1185">Reference proteome</keyword>
<keyword evidence="3" id="KW-0479">Metal-binding</keyword>
<sequence length="464" mass="50302">MPHEGFADETVHQRAWAGRPTRNDPDRLRLASVDGRTVDGGIAGDETVDDETAGEKTVDGKTAGETLVERVAGEGVAGRAVLDEAVAGQAVGERATDGEAIRTVAEGIVKELPPELFIAHGTNAEMRWEAVRDVGYHVPNERFFVRNHTSTPIIDAATWRLELHGSGLTNPRSFGYEELLALPAVTRDVAIECAGNGRSLFTTQQRQEISGTPWRLGGIGVARWRGVPLSTVLDRAGLTPDAVDVMPRGLDPHYVCDGVDYGPVRRPIPVAKALKDVILAYEMNGRPLPPDHGYPVRLVVPSWIGLASVKWVGDIEVSTSPLASPWNTDFYRMFGEDHPPEGSAPLALQTVKSAFELPWDAELRAGHPYVLHGRSWSGNGRIAGVEVSVDGGTTWRQARLRGPHVVPAWTRWHIGWNPLKTGPHILLARATDETGAVQPSRTPHNDFGYLFDAVAGHPVTVVNG</sequence>
<reference evidence="8 9" key="1">
    <citation type="submission" date="2023-07" db="EMBL/GenBank/DDBJ databases">
        <title>Sequencing the genomes of 1000 actinobacteria strains.</title>
        <authorList>
            <person name="Klenk H.-P."/>
        </authorList>
    </citation>
    <scope>NUCLEOTIDE SEQUENCE [LARGE SCALE GENOMIC DNA]</scope>
    <source>
        <strain evidence="8 9">DSM 46740</strain>
    </source>
</reference>
<feature type="compositionally biased region" description="Basic and acidic residues" evidence="5">
    <location>
        <begin position="1"/>
        <end position="12"/>
    </location>
</feature>
<dbReference type="Gene3D" id="2.60.40.650">
    <property type="match status" value="1"/>
</dbReference>
<protein>
    <submittedName>
        <fullName evidence="8">DMSO/TMAO reductase YedYZ molybdopterin-dependent catalytic subunit</fullName>
    </submittedName>
</protein>
<keyword evidence="4" id="KW-0560">Oxidoreductase</keyword>
<feature type="region of interest" description="Disordered" evidence="5">
    <location>
        <begin position="1"/>
        <end position="27"/>
    </location>
</feature>
<dbReference type="Pfam" id="PF00174">
    <property type="entry name" value="Oxidored_molyb"/>
    <property type="match status" value="1"/>
</dbReference>
<name>A0ABT9Q4A4_9ACTN</name>
<evidence type="ECO:0000313" key="9">
    <source>
        <dbReference type="Proteomes" id="UP001225356"/>
    </source>
</evidence>
<dbReference type="Gene3D" id="3.90.420.10">
    <property type="entry name" value="Oxidoreductase, molybdopterin-binding domain"/>
    <property type="match status" value="1"/>
</dbReference>
<feature type="domain" description="Moybdenum cofactor oxidoreductase dimerisation" evidence="7">
    <location>
        <begin position="365"/>
        <end position="444"/>
    </location>
</feature>
<gene>
    <name evidence="8" type="ORF">J2853_000773</name>
</gene>
<feature type="domain" description="Oxidoreductase molybdopterin-binding" evidence="6">
    <location>
        <begin position="148"/>
        <end position="326"/>
    </location>
</feature>
<keyword evidence="2" id="KW-0500">Molybdenum</keyword>
<dbReference type="SUPFAM" id="SSF56524">
    <property type="entry name" value="Oxidoreductase molybdopterin-binding domain"/>
    <property type="match status" value="1"/>
</dbReference>
<dbReference type="Proteomes" id="UP001225356">
    <property type="component" value="Unassembled WGS sequence"/>
</dbReference>
<dbReference type="RefSeq" id="WP_307554992.1">
    <property type="nucleotide sequence ID" value="NZ_JAUSQU010000001.1"/>
</dbReference>
<comment type="cofactor">
    <cofactor evidence="1">
        <name>Mo-molybdopterin</name>
        <dbReference type="ChEBI" id="CHEBI:71302"/>
    </cofactor>
</comment>
<evidence type="ECO:0000259" key="6">
    <source>
        <dbReference type="Pfam" id="PF00174"/>
    </source>
</evidence>
<dbReference type="SUPFAM" id="SSF81296">
    <property type="entry name" value="E set domains"/>
    <property type="match status" value="1"/>
</dbReference>
<evidence type="ECO:0000256" key="3">
    <source>
        <dbReference type="ARBA" id="ARBA00022723"/>
    </source>
</evidence>